<evidence type="ECO:0000259" key="14">
    <source>
        <dbReference type="PROSITE" id="PS50222"/>
    </source>
</evidence>
<protein>
    <recommendedName>
        <fullName evidence="14">EF-hand domain-containing protein</fullName>
    </recommendedName>
</protein>
<feature type="non-terminal residue" evidence="15">
    <location>
        <position position="1"/>
    </location>
</feature>
<reference evidence="15 16" key="1">
    <citation type="journal article" date="2018" name="Nat. Ecol. Evol.">
        <title>Shark genomes provide insights into elasmobranch evolution and the origin of vertebrates.</title>
        <authorList>
            <person name="Hara Y"/>
            <person name="Yamaguchi K"/>
            <person name="Onimaru K"/>
            <person name="Kadota M"/>
            <person name="Koyanagi M"/>
            <person name="Keeley SD"/>
            <person name="Tatsumi K"/>
            <person name="Tanaka K"/>
            <person name="Motone F"/>
            <person name="Kageyama Y"/>
            <person name="Nozu R"/>
            <person name="Adachi N"/>
            <person name="Nishimura O"/>
            <person name="Nakagawa R"/>
            <person name="Tanegashima C"/>
            <person name="Kiyatake I"/>
            <person name="Matsumoto R"/>
            <person name="Murakumo K"/>
            <person name="Nishida K"/>
            <person name="Terakita A"/>
            <person name="Kuratani S"/>
            <person name="Sato K"/>
            <person name="Hyodo S Kuraku.S."/>
        </authorList>
    </citation>
    <scope>NUCLEOTIDE SEQUENCE [LARGE SCALE GENOMIC DNA]</scope>
</reference>
<dbReference type="PROSITE" id="PS50222">
    <property type="entry name" value="EF_HAND_2"/>
    <property type="match status" value="2"/>
</dbReference>
<evidence type="ECO:0000256" key="4">
    <source>
        <dbReference type="ARBA" id="ARBA00022692"/>
    </source>
</evidence>
<feature type="domain" description="EF-hand" evidence="14">
    <location>
        <begin position="61"/>
        <end position="96"/>
    </location>
</feature>
<keyword evidence="11 12" id="KW-0472">Membrane</keyword>
<dbReference type="SMART" id="SM00054">
    <property type="entry name" value="EFh"/>
    <property type="match status" value="2"/>
</dbReference>
<feature type="repeat" description="Solcar" evidence="12">
    <location>
        <begin position="131"/>
        <end position="273"/>
    </location>
</feature>
<dbReference type="SUPFAM" id="SSF103506">
    <property type="entry name" value="Mitochondrial carrier"/>
    <property type="match status" value="1"/>
</dbReference>
<keyword evidence="6" id="KW-0677">Repeat</keyword>
<dbReference type="InterPro" id="IPR002048">
    <property type="entry name" value="EF_hand_dom"/>
</dbReference>
<feature type="domain" description="EF-hand" evidence="14">
    <location>
        <begin position="25"/>
        <end position="60"/>
    </location>
</feature>
<dbReference type="SUPFAM" id="SSF47473">
    <property type="entry name" value="EF-hand"/>
    <property type="match status" value="1"/>
</dbReference>
<accession>A0A401RK52</accession>
<feature type="repeat" description="Solcar" evidence="12">
    <location>
        <begin position="285"/>
        <end position="373"/>
    </location>
</feature>
<keyword evidence="4 12" id="KW-0812">Transmembrane</keyword>
<dbReference type="GO" id="GO:0005509">
    <property type="term" value="F:calcium ion binding"/>
    <property type="evidence" value="ECO:0007669"/>
    <property type="project" value="InterPro"/>
</dbReference>
<dbReference type="Pfam" id="PF13499">
    <property type="entry name" value="EF-hand_7"/>
    <property type="match status" value="1"/>
</dbReference>
<dbReference type="InterPro" id="IPR018108">
    <property type="entry name" value="MCP_transmembrane"/>
</dbReference>
<dbReference type="STRING" id="137246.A0A401RK52"/>
<dbReference type="Gene3D" id="1.50.40.10">
    <property type="entry name" value="Mitochondrial carrier domain"/>
    <property type="match status" value="2"/>
</dbReference>
<name>A0A401RK52_CHIPU</name>
<dbReference type="PROSITE" id="PS00018">
    <property type="entry name" value="EF_HAND_1"/>
    <property type="match status" value="1"/>
</dbReference>
<dbReference type="GO" id="GO:0005743">
    <property type="term" value="C:mitochondrial inner membrane"/>
    <property type="evidence" value="ECO:0007669"/>
    <property type="project" value="UniProtKB-SubCell"/>
</dbReference>
<dbReference type="GO" id="GO:0055085">
    <property type="term" value="P:transmembrane transport"/>
    <property type="evidence" value="ECO:0007669"/>
    <property type="project" value="InterPro"/>
</dbReference>
<organism evidence="15 16">
    <name type="scientific">Chiloscyllium punctatum</name>
    <name type="common">Brownbanded bambooshark</name>
    <name type="synonym">Hemiscyllium punctatum</name>
    <dbReference type="NCBI Taxonomy" id="137246"/>
    <lineage>
        <taxon>Eukaryota</taxon>
        <taxon>Metazoa</taxon>
        <taxon>Chordata</taxon>
        <taxon>Craniata</taxon>
        <taxon>Vertebrata</taxon>
        <taxon>Chondrichthyes</taxon>
        <taxon>Elasmobranchii</taxon>
        <taxon>Galeomorphii</taxon>
        <taxon>Galeoidea</taxon>
        <taxon>Orectolobiformes</taxon>
        <taxon>Hemiscylliidae</taxon>
        <taxon>Chiloscyllium</taxon>
    </lineage>
</organism>
<dbReference type="Pfam" id="PF13833">
    <property type="entry name" value="EF-hand_8"/>
    <property type="match status" value="1"/>
</dbReference>
<evidence type="ECO:0000256" key="10">
    <source>
        <dbReference type="ARBA" id="ARBA00023128"/>
    </source>
</evidence>
<evidence type="ECO:0000256" key="6">
    <source>
        <dbReference type="ARBA" id="ARBA00022737"/>
    </source>
</evidence>
<evidence type="ECO:0000256" key="2">
    <source>
        <dbReference type="ARBA" id="ARBA00006375"/>
    </source>
</evidence>
<dbReference type="InterPro" id="IPR011992">
    <property type="entry name" value="EF-hand-dom_pair"/>
</dbReference>
<comment type="subcellular location">
    <subcellularLocation>
        <location evidence="1">Mitochondrion inner membrane</location>
        <topology evidence="1">Multi-pass membrane protein</topology>
    </subcellularLocation>
</comment>
<evidence type="ECO:0000313" key="15">
    <source>
        <dbReference type="EMBL" id="GCC18517.1"/>
    </source>
</evidence>
<dbReference type="Gene3D" id="1.10.238.10">
    <property type="entry name" value="EF-hand"/>
    <property type="match status" value="2"/>
</dbReference>
<evidence type="ECO:0000256" key="3">
    <source>
        <dbReference type="ARBA" id="ARBA00022448"/>
    </source>
</evidence>
<proteinExistence type="inferred from homology"/>
<dbReference type="PRINTS" id="PR00926">
    <property type="entry name" value="MITOCARRIER"/>
</dbReference>
<evidence type="ECO:0000256" key="7">
    <source>
        <dbReference type="ARBA" id="ARBA00022792"/>
    </source>
</evidence>
<evidence type="ECO:0000256" key="8">
    <source>
        <dbReference type="ARBA" id="ARBA00022837"/>
    </source>
</evidence>
<dbReference type="InterPro" id="IPR023395">
    <property type="entry name" value="MCP_dom_sf"/>
</dbReference>
<gene>
    <name evidence="15" type="ORF">chiPu_0020823</name>
</gene>
<dbReference type="PANTHER" id="PTHR24089">
    <property type="entry name" value="SOLUTE CARRIER FAMILY 25"/>
    <property type="match status" value="1"/>
</dbReference>
<dbReference type="FunFam" id="1.10.238.10:FF:000028">
    <property type="entry name" value="Putative calcium-binding mitochondrial carrier protein scamc-2"/>
    <property type="match status" value="1"/>
</dbReference>
<dbReference type="CDD" id="cd00051">
    <property type="entry name" value="EFh"/>
    <property type="match status" value="1"/>
</dbReference>
<evidence type="ECO:0000313" key="16">
    <source>
        <dbReference type="Proteomes" id="UP000287033"/>
    </source>
</evidence>
<evidence type="ECO:0000256" key="5">
    <source>
        <dbReference type="ARBA" id="ARBA00022723"/>
    </source>
</evidence>
<dbReference type="OrthoDB" id="270584at2759"/>
<dbReference type="InterPro" id="IPR002067">
    <property type="entry name" value="MCP"/>
</dbReference>
<dbReference type="Proteomes" id="UP000287033">
    <property type="component" value="Unassembled WGS sequence"/>
</dbReference>
<evidence type="ECO:0000256" key="11">
    <source>
        <dbReference type="ARBA" id="ARBA00023136"/>
    </source>
</evidence>
<dbReference type="Pfam" id="PF00153">
    <property type="entry name" value="Mito_carr"/>
    <property type="match status" value="2"/>
</dbReference>
<dbReference type="AlphaFoldDB" id="A0A401RK52"/>
<evidence type="ECO:0000256" key="12">
    <source>
        <dbReference type="PROSITE-ProRule" id="PRU00282"/>
    </source>
</evidence>
<dbReference type="InterPro" id="IPR018247">
    <property type="entry name" value="EF_Hand_1_Ca_BS"/>
</dbReference>
<keyword evidence="3 13" id="KW-0813">Transport</keyword>
<dbReference type="EMBL" id="BEZZ01002979">
    <property type="protein sequence ID" value="GCC18517.1"/>
    <property type="molecule type" value="Genomic_DNA"/>
</dbReference>
<sequence length="379" mass="42941">EILRAGDTNHDGQLDLAEFIEYLRQHEKKLKLMFKSLDQNNDGQIDAYEVQHTLSTLGITITLKQAERILQSMDKDGTITVDWNEFRDHFIFNPLTNMEQIVEHWKHSTFMDIGESLTIVDEFSESERKTGSWWRQLLAGAMAGAVSRTCTAPLDRLKIYMQVFAAKQKLNMPGVWMMMVREGGFLSLWRGNGVNVLKITPETGIKFMAYEQVLKTRMGLGKSGQYMGIFHCAQKMLRTEGPRAFFKGYIPNVIGIIPYAGIDLAVYETVKNKYLQTYGHSSTDPGVFVLLACGTISSTCGQLASYPLALVRTRMQAQAVIKNEPQLTMIQQFTRIVQGEGWSGLYRGITPNFMKVIPAVSISYVVYEYMKFFLGVTSK</sequence>
<evidence type="ECO:0000256" key="9">
    <source>
        <dbReference type="ARBA" id="ARBA00022989"/>
    </source>
</evidence>
<keyword evidence="9" id="KW-1133">Transmembrane helix</keyword>
<dbReference type="PROSITE" id="PS50920">
    <property type="entry name" value="SOLCAR"/>
    <property type="match status" value="2"/>
</dbReference>
<comment type="caution">
    <text evidence="15">The sequence shown here is derived from an EMBL/GenBank/DDBJ whole genome shotgun (WGS) entry which is preliminary data.</text>
</comment>
<dbReference type="OMA" id="TTRARCQ"/>
<keyword evidence="16" id="KW-1185">Reference proteome</keyword>
<keyword evidence="10" id="KW-0496">Mitochondrion</keyword>
<evidence type="ECO:0000256" key="13">
    <source>
        <dbReference type="RuleBase" id="RU000488"/>
    </source>
</evidence>
<keyword evidence="5" id="KW-0479">Metal-binding</keyword>
<keyword evidence="8" id="KW-0106">Calcium</keyword>
<comment type="similarity">
    <text evidence="2 13">Belongs to the mitochondrial carrier (TC 2.A.29) family.</text>
</comment>
<evidence type="ECO:0000256" key="1">
    <source>
        <dbReference type="ARBA" id="ARBA00004448"/>
    </source>
</evidence>
<keyword evidence="7" id="KW-0999">Mitochondrion inner membrane</keyword>
<dbReference type="FunFam" id="1.50.40.10:FF:000016">
    <property type="entry name" value="Solute carrier family 25 member 23"/>
    <property type="match status" value="1"/>
</dbReference>